<dbReference type="InterPro" id="IPR003661">
    <property type="entry name" value="HisK_dim/P_dom"/>
</dbReference>
<dbReference type="SUPFAM" id="SSF158472">
    <property type="entry name" value="HAMP domain-like"/>
    <property type="match status" value="1"/>
</dbReference>
<dbReference type="SMART" id="SM00304">
    <property type="entry name" value="HAMP"/>
    <property type="match status" value="1"/>
</dbReference>
<evidence type="ECO:0000313" key="15">
    <source>
        <dbReference type="Proteomes" id="UP000034883"/>
    </source>
</evidence>
<feature type="domain" description="HAMP" evidence="13">
    <location>
        <begin position="175"/>
        <end position="228"/>
    </location>
</feature>
<comment type="subcellular location">
    <subcellularLocation>
        <location evidence="2">Membrane</location>
    </subcellularLocation>
</comment>
<evidence type="ECO:0000256" key="5">
    <source>
        <dbReference type="ARBA" id="ARBA00022679"/>
    </source>
</evidence>
<evidence type="ECO:0000256" key="4">
    <source>
        <dbReference type="ARBA" id="ARBA00022553"/>
    </source>
</evidence>
<evidence type="ECO:0000256" key="8">
    <source>
        <dbReference type="ARBA" id="ARBA00022840"/>
    </source>
</evidence>
<dbReference type="RefSeq" id="WP_053231438.1">
    <property type="nucleotide sequence ID" value="NZ_CP011125.1"/>
</dbReference>
<dbReference type="InterPro" id="IPR036890">
    <property type="entry name" value="HATPase_C_sf"/>
</dbReference>
<evidence type="ECO:0000256" key="11">
    <source>
        <dbReference type="SAM" id="Phobius"/>
    </source>
</evidence>
<keyword evidence="11" id="KW-0812">Transmembrane</keyword>
<dbReference type="InterPro" id="IPR004358">
    <property type="entry name" value="Sig_transdc_His_kin-like_C"/>
</dbReference>
<feature type="transmembrane region" description="Helical" evidence="11">
    <location>
        <begin position="7"/>
        <end position="27"/>
    </location>
</feature>
<feature type="domain" description="Histidine kinase" evidence="12">
    <location>
        <begin position="259"/>
        <end position="480"/>
    </location>
</feature>
<dbReference type="PRINTS" id="PR00344">
    <property type="entry name" value="BCTRLSENSOR"/>
</dbReference>
<keyword evidence="9" id="KW-0902">Two-component regulatory system</keyword>
<dbReference type="STRING" id="927083.DB32_001193"/>
<dbReference type="OrthoDB" id="9781147at2"/>
<evidence type="ECO:0000256" key="10">
    <source>
        <dbReference type="SAM" id="Coils"/>
    </source>
</evidence>
<dbReference type="Gene3D" id="1.10.287.130">
    <property type="match status" value="1"/>
</dbReference>
<name>A0A0F6SDU3_9BACT</name>
<dbReference type="InterPro" id="IPR005467">
    <property type="entry name" value="His_kinase_dom"/>
</dbReference>
<dbReference type="PROSITE" id="PS50885">
    <property type="entry name" value="HAMP"/>
    <property type="match status" value="1"/>
</dbReference>
<keyword evidence="8" id="KW-0067">ATP-binding</keyword>
<evidence type="ECO:0000256" key="2">
    <source>
        <dbReference type="ARBA" id="ARBA00004370"/>
    </source>
</evidence>
<evidence type="ECO:0000256" key="7">
    <source>
        <dbReference type="ARBA" id="ARBA00022777"/>
    </source>
</evidence>
<keyword evidence="11" id="KW-1133">Transmembrane helix</keyword>
<dbReference type="Pfam" id="PF02518">
    <property type="entry name" value="HATPase_c"/>
    <property type="match status" value="1"/>
</dbReference>
<dbReference type="InterPro" id="IPR003660">
    <property type="entry name" value="HAMP_dom"/>
</dbReference>
<dbReference type="CDD" id="cd00082">
    <property type="entry name" value="HisKA"/>
    <property type="match status" value="1"/>
</dbReference>
<keyword evidence="7 14" id="KW-0418">Kinase</keyword>
<proteinExistence type="predicted"/>
<dbReference type="PANTHER" id="PTHR43065">
    <property type="entry name" value="SENSOR HISTIDINE KINASE"/>
    <property type="match status" value="1"/>
</dbReference>
<dbReference type="AlphaFoldDB" id="A0A0F6SDU3"/>
<dbReference type="SMART" id="SM00387">
    <property type="entry name" value="HATPase_c"/>
    <property type="match status" value="1"/>
</dbReference>
<reference evidence="14 15" key="1">
    <citation type="submission" date="2015-03" db="EMBL/GenBank/DDBJ databases">
        <title>Genome assembly of Sandaracinus amylolyticus DSM 53668.</title>
        <authorList>
            <person name="Sharma G."/>
            <person name="Subramanian S."/>
        </authorList>
    </citation>
    <scope>NUCLEOTIDE SEQUENCE [LARGE SCALE GENOMIC DNA]</scope>
    <source>
        <strain evidence="14 15">DSM 53668</strain>
    </source>
</reference>
<dbReference type="EC" id="2.7.13.3" evidence="3"/>
<keyword evidence="15" id="KW-1185">Reference proteome</keyword>
<evidence type="ECO:0000313" key="14">
    <source>
        <dbReference type="EMBL" id="AKF04044.1"/>
    </source>
</evidence>
<dbReference type="Gene3D" id="6.10.340.10">
    <property type="match status" value="1"/>
</dbReference>
<dbReference type="Proteomes" id="UP000034883">
    <property type="component" value="Chromosome"/>
</dbReference>
<comment type="catalytic activity">
    <reaction evidence="1">
        <text>ATP + protein L-histidine = ADP + protein N-phospho-L-histidine.</text>
        <dbReference type="EC" id="2.7.13.3"/>
    </reaction>
</comment>
<dbReference type="GO" id="GO:0000155">
    <property type="term" value="F:phosphorelay sensor kinase activity"/>
    <property type="evidence" value="ECO:0007669"/>
    <property type="project" value="InterPro"/>
</dbReference>
<evidence type="ECO:0000256" key="6">
    <source>
        <dbReference type="ARBA" id="ARBA00022741"/>
    </source>
</evidence>
<dbReference type="Pfam" id="PF00672">
    <property type="entry name" value="HAMP"/>
    <property type="match status" value="1"/>
</dbReference>
<protein>
    <recommendedName>
        <fullName evidence="3">histidine kinase</fullName>
        <ecNumber evidence="3">2.7.13.3</ecNumber>
    </recommendedName>
</protein>
<evidence type="ECO:0000256" key="3">
    <source>
        <dbReference type="ARBA" id="ARBA00012438"/>
    </source>
</evidence>
<keyword evidence="4" id="KW-0597">Phosphoprotein</keyword>
<gene>
    <name evidence="14" type="ORF">DB32_001193</name>
</gene>
<dbReference type="GO" id="GO:0005524">
    <property type="term" value="F:ATP binding"/>
    <property type="evidence" value="ECO:0007669"/>
    <property type="project" value="UniProtKB-KW"/>
</dbReference>
<dbReference type="Pfam" id="PF00512">
    <property type="entry name" value="HisKA"/>
    <property type="match status" value="1"/>
</dbReference>
<sequence length="481" mass="52664">MQIATRLWLTLLVTMSTVLVVGVILRVQEEQRLLLEVTLRDRRFFAHALHAAITRDHTSADPLDEARRMLDREEVAAAHIVARLVSLDGHPGLRPPALPAREIAPLSRGAVVVGVHGEEVLTYIPLEQTGGIAIELAEPQAVNELLERIGWWSLIMQALTLAMLEALVTWGLVRWLVGRPLGRLALLARRIGGGDLDARSELATKAGEVGILAGEMNHMAERLQDARKRIEEADAERVAALEQLRHADRLRTVGQLASALAHELGTPLNVVSGYARIIEQDDRVPDDARSSARTVLEQASRMARIIRDLLDFARRKSTQPAPHVVAEIARHAADTLAPLARRQRATIDVETRAPDASVRADAQQILQVLTNLINNALQAMPEGGRVHLVVDQRDATPPEGVHAKGGRYVSVAVVDTGTGIAPEDLPHLFEPFFTRKGEGEGTGIGLPVVEGIVREHGGWIAVESEPGRGSKFEVFLPRYER</sequence>
<dbReference type="PANTHER" id="PTHR43065:SF46">
    <property type="entry name" value="C4-DICARBOXYLATE TRANSPORT SENSOR PROTEIN DCTB"/>
    <property type="match status" value="1"/>
</dbReference>
<dbReference type="CDD" id="cd06225">
    <property type="entry name" value="HAMP"/>
    <property type="match status" value="1"/>
</dbReference>
<dbReference type="InterPro" id="IPR003594">
    <property type="entry name" value="HATPase_dom"/>
</dbReference>
<dbReference type="InterPro" id="IPR036097">
    <property type="entry name" value="HisK_dim/P_sf"/>
</dbReference>
<dbReference type="SMART" id="SM00388">
    <property type="entry name" value="HisKA"/>
    <property type="match status" value="1"/>
</dbReference>
<keyword evidence="5" id="KW-0808">Transferase</keyword>
<dbReference type="SUPFAM" id="SSF55874">
    <property type="entry name" value="ATPase domain of HSP90 chaperone/DNA topoisomerase II/histidine kinase"/>
    <property type="match status" value="1"/>
</dbReference>
<dbReference type="PROSITE" id="PS50109">
    <property type="entry name" value="HIS_KIN"/>
    <property type="match status" value="1"/>
</dbReference>
<keyword evidence="11" id="KW-0472">Membrane</keyword>
<evidence type="ECO:0000259" key="13">
    <source>
        <dbReference type="PROSITE" id="PS50885"/>
    </source>
</evidence>
<dbReference type="KEGG" id="samy:DB32_001193"/>
<evidence type="ECO:0000256" key="1">
    <source>
        <dbReference type="ARBA" id="ARBA00000085"/>
    </source>
</evidence>
<keyword evidence="6" id="KW-0547">Nucleotide-binding</keyword>
<keyword evidence="10" id="KW-0175">Coiled coil</keyword>
<feature type="coiled-coil region" evidence="10">
    <location>
        <begin position="213"/>
        <end position="250"/>
    </location>
</feature>
<dbReference type="GO" id="GO:0016020">
    <property type="term" value="C:membrane"/>
    <property type="evidence" value="ECO:0007669"/>
    <property type="project" value="UniProtKB-SubCell"/>
</dbReference>
<evidence type="ECO:0000259" key="12">
    <source>
        <dbReference type="PROSITE" id="PS50109"/>
    </source>
</evidence>
<organism evidence="14 15">
    <name type="scientific">Sandaracinus amylolyticus</name>
    <dbReference type="NCBI Taxonomy" id="927083"/>
    <lineage>
        <taxon>Bacteria</taxon>
        <taxon>Pseudomonadati</taxon>
        <taxon>Myxococcota</taxon>
        <taxon>Polyangia</taxon>
        <taxon>Polyangiales</taxon>
        <taxon>Sandaracinaceae</taxon>
        <taxon>Sandaracinus</taxon>
    </lineage>
</organism>
<dbReference type="SUPFAM" id="SSF47384">
    <property type="entry name" value="Homodimeric domain of signal transducing histidine kinase"/>
    <property type="match status" value="1"/>
</dbReference>
<evidence type="ECO:0000256" key="9">
    <source>
        <dbReference type="ARBA" id="ARBA00023012"/>
    </source>
</evidence>
<dbReference type="EMBL" id="CP011125">
    <property type="protein sequence ID" value="AKF04044.1"/>
    <property type="molecule type" value="Genomic_DNA"/>
</dbReference>
<accession>A0A0F6SDU3</accession>
<dbReference type="Gene3D" id="3.30.565.10">
    <property type="entry name" value="Histidine kinase-like ATPase, C-terminal domain"/>
    <property type="match status" value="1"/>
</dbReference>